<dbReference type="GO" id="GO:0019305">
    <property type="term" value="P:dTDP-rhamnose biosynthetic process"/>
    <property type="evidence" value="ECO:0007669"/>
    <property type="project" value="UniProtKB-UniPathway"/>
</dbReference>
<dbReference type="Gene3D" id="3.40.50.720">
    <property type="entry name" value="NAD(P)-binding Rossmann-like Domain"/>
    <property type="match status" value="1"/>
</dbReference>
<keyword evidence="2" id="KW-0560">Oxidoreductase</keyword>
<dbReference type="PANTHER" id="PTHR10491:SF4">
    <property type="entry name" value="METHIONINE ADENOSYLTRANSFERASE 2 SUBUNIT BETA"/>
    <property type="match status" value="1"/>
</dbReference>
<gene>
    <name evidence="4" type="ORF">A8990_10630</name>
</gene>
<feature type="domain" description="RmlD-like substrate binding" evidence="3">
    <location>
        <begin position="5"/>
        <end position="283"/>
    </location>
</feature>
<comment type="similarity">
    <text evidence="1 2">Belongs to the dTDP-4-dehydrorhamnose reductase family.</text>
</comment>
<dbReference type="SUPFAM" id="SSF51735">
    <property type="entry name" value="NAD(P)-binding Rossmann-fold domains"/>
    <property type="match status" value="1"/>
</dbReference>
<dbReference type="UniPathway" id="UPA00124"/>
<dbReference type="InterPro" id="IPR036291">
    <property type="entry name" value="NAD(P)-bd_dom_sf"/>
</dbReference>
<dbReference type="CDD" id="cd05254">
    <property type="entry name" value="dTDP_HR_like_SDR_e"/>
    <property type="match status" value="1"/>
</dbReference>
<dbReference type="EMBL" id="QTTN01000006">
    <property type="protein sequence ID" value="REE90527.1"/>
    <property type="molecule type" value="Genomic_DNA"/>
</dbReference>
<dbReference type="NCBIfam" id="TIGR01214">
    <property type="entry name" value="rmlD"/>
    <property type="match status" value="1"/>
</dbReference>
<evidence type="ECO:0000259" key="3">
    <source>
        <dbReference type="Pfam" id="PF04321"/>
    </source>
</evidence>
<keyword evidence="2" id="KW-0521">NADP</keyword>
<proteinExistence type="inferred from homology"/>
<dbReference type="Pfam" id="PF04321">
    <property type="entry name" value="RmlD_sub_bind"/>
    <property type="match status" value="1"/>
</dbReference>
<name>A0A3D9SB73_9BACL</name>
<keyword evidence="5" id="KW-1185">Reference proteome</keyword>
<comment type="caution">
    <text evidence="4">The sequence shown here is derived from an EMBL/GenBank/DDBJ whole genome shotgun (WGS) entry which is preliminary data.</text>
</comment>
<evidence type="ECO:0000256" key="1">
    <source>
        <dbReference type="ARBA" id="ARBA00010944"/>
    </source>
</evidence>
<accession>A0A3D9SB73</accession>
<dbReference type="InterPro" id="IPR005913">
    <property type="entry name" value="dTDP_dehydrorham_reduct"/>
</dbReference>
<dbReference type="PANTHER" id="PTHR10491">
    <property type="entry name" value="DTDP-4-DEHYDRORHAMNOSE REDUCTASE"/>
    <property type="match status" value="1"/>
</dbReference>
<dbReference type="Proteomes" id="UP000256304">
    <property type="component" value="Unassembled WGS sequence"/>
</dbReference>
<sequence length="285" mass="31489">MTAKMKIVITGANGQLGQELVQLSLSPNLQIIGLGRDKLDITDLEQCYDVVGSLLPDVIIHCAAYTAVDKAESEPDEAFRINGEGTHNIAMAAKKSGAKLCYISTDYVFDGSGNTPYEENDPVNPQSVYGKSKLAGEQEVRNLLEAYYIVRTSWVFGKYGNNFVKTILKLAGERDELKVVSDQIGSPTYTLDLANFLIELVQTEKYGTYHASNSGTCSWFDFALAAVQESQITSVKLTPCTTAEFPRPAARPAFSVMRHTAMERVGFSDLRHWREALIHFINDSK</sequence>
<comment type="function">
    <text evidence="2">Catalyzes the reduction of dTDP-6-deoxy-L-lyxo-4-hexulose to yield dTDP-L-rhamnose.</text>
</comment>
<comment type="pathway">
    <text evidence="2">Carbohydrate biosynthesis; dTDP-L-rhamnose biosynthesis.</text>
</comment>
<organism evidence="4 5">
    <name type="scientific">Paenibacillus taihuensis</name>
    <dbReference type="NCBI Taxonomy" id="1156355"/>
    <lineage>
        <taxon>Bacteria</taxon>
        <taxon>Bacillati</taxon>
        <taxon>Bacillota</taxon>
        <taxon>Bacilli</taxon>
        <taxon>Bacillales</taxon>
        <taxon>Paenibacillaceae</taxon>
        <taxon>Paenibacillus</taxon>
    </lineage>
</organism>
<dbReference type="EC" id="1.1.1.133" evidence="2"/>
<dbReference type="GO" id="GO:0005829">
    <property type="term" value="C:cytosol"/>
    <property type="evidence" value="ECO:0007669"/>
    <property type="project" value="TreeGrafter"/>
</dbReference>
<protein>
    <recommendedName>
        <fullName evidence="2">dTDP-4-dehydrorhamnose reductase</fullName>
        <ecNumber evidence="2">1.1.1.133</ecNumber>
    </recommendedName>
</protein>
<dbReference type="InterPro" id="IPR029903">
    <property type="entry name" value="RmlD-like-bd"/>
</dbReference>
<dbReference type="Gene3D" id="3.90.25.10">
    <property type="entry name" value="UDP-galactose 4-epimerase, domain 1"/>
    <property type="match status" value="1"/>
</dbReference>
<dbReference type="GO" id="GO:0008831">
    <property type="term" value="F:dTDP-4-dehydrorhamnose reductase activity"/>
    <property type="evidence" value="ECO:0007669"/>
    <property type="project" value="UniProtKB-EC"/>
</dbReference>
<dbReference type="AlphaFoldDB" id="A0A3D9SB73"/>
<evidence type="ECO:0000313" key="5">
    <source>
        <dbReference type="Proteomes" id="UP000256304"/>
    </source>
</evidence>
<evidence type="ECO:0000313" key="4">
    <source>
        <dbReference type="EMBL" id="REE90527.1"/>
    </source>
</evidence>
<reference evidence="4 5" key="1">
    <citation type="submission" date="2018-08" db="EMBL/GenBank/DDBJ databases">
        <title>Genomic Encyclopedia of Type Strains, Phase III (KMG-III): the genomes of soil and plant-associated and newly described type strains.</title>
        <authorList>
            <person name="Whitman W."/>
        </authorList>
    </citation>
    <scope>NUCLEOTIDE SEQUENCE [LARGE SCALE GENOMIC DNA]</scope>
    <source>
        <strain evidence="4 5">CGMCC 1.10966</strain>
    </source>
</reference>
<evidence type="ECO:0000256" key="2">
    <source>
        <dbReference type="RuleBase" id="RU364082"/>
    </source>
</evidence>